<protein>
    <submittedName>
        <fullName evidence="1">Uncharacterized protein</fullName>
    </submittedName>
</protein>
<dbReference type="AlphaFoldDB" id="A0A0E9W382"/>
<evidence type="ECO:0000313" key="1">
    <source>
        <dbReference type="EMBL" id="JAH84040.1"/>
    </source>
</evidence>
<organism evidence="1">
    <name type="scientific">Anguilla anguilla</name>
    <name type="common">European freshwater eel</name>
    <name type="synonym">Muraena anguilla</name>
    <dbReference type="NCBI Taxonomy" id="7936"/>
    <lineage>
        <taxon>Eukaryota</taxon>
        <taxon>Metazoa</taxon>
        <taxon>Chordata</taxon>
        <taxon>Craniata</taxon>
        <taxon>Vertebrata</taxon>
        <taxon>Euteleostomi</taxon>
        <taxon>Actinopterygii</taxon>
        <taxon>Neopterygii</taxon>
        <taxon>Teleostei</taxon>
        <taxon>Anguilliformes</taxon>
        <taxon>Anguillidae</taxon>
        <taxon>Anguilla</taxon>
    </lineage>
</organism>
<reference evidence="1" key="2">
    <citation type="journal article" date="2015" name="Fish Shellfish Immunol.">
        <title>Early steps in the European eel (Anguilla anguilla)-Vibrio vulnificus interaction in the gills: Role of the RtxA13 toxin.</title>
        <authorList>
            <person name="Callol A."/>
            <person name="Pajuelo D."/>
            <person name="Ebbesson L."/>
            <person name="Teles M."/>
            <person name="MacKenzie S."/>
            <person name="Amaro C."/>
        </authorList>
    </citation>
    <scope>NUCLEOTIDE SEQUENCE</scope>
</reference>
<sequence length="29" mass="3083">MVPRLYSGCFDKSQPPENIVAPGLGFGTT</sequence>
<reference evidence="1" key="1">
    <citation type="submission" date="2014-11" db="EMBL/GenBank/DDBJ databases">
        <authorList>
            <person name="Amaro Gonzalez C."/>
        </authorList>
    </citation>
    <scope>NUCLEOTIDE SEQUENCE</scope>
</reference>
<dbReference type="EMBL" id="GBXM01024537">
    <property type="protein sequence ID" value="JAH84040.1"/>
    <property type="molecule type" value="Transcribed_RNA"/>
</dbReference>
<proteinExistence type="predicted"/>
<name>A0A0E9W382_ANGAN</name>
<accession>A0A0E9W382</accession>